<proteinExistence type="predicted"/>
<name>A0ABX7E2D8_9BACI</name>
<evidence type="ECO:0000256" key="2">
    <source>
        <dbReference type="ARBA" id="ARBA00023125"/>
    </source>
</evidence>
<organism evidence="5 6">
    <name type="scientific">Heyndrickxia vini</name>
    <dbReference type="NCBI Taxonomy" id="1476025"/>
    <lineage>
        <taxon>Bacteria</taxon>
        <taxon>Bacillati</taxon>
        <taxon>Bacillota</taxon>
        <taxon>Bacilli</taxon>
        <taxon>Bacillales</taxon>
        <taxon>Bacillaceae</taxon>
        <taxon>Heyndrickxia</taxon>
    </lineage>
</organism>
<evidence type="ECO:0000313" key="6">
    <source>
        <dbReference type="Proteomes" id="UP000595691"/>
    </source>
</evidence>
<sequence length="326" mass="36802">MATLKDIAKHAKVSTCTVSRYLNSNIVVKKETEDRIEAAIKELGYVPNVIAKSLKQQVTSNVAVILPKLNHLYYSEITSGISQTLAEHQYNIFIYEVDNLHLSEDDILNLMRENMVAGIIFIGLFPDTSFKEKIKEDVLGWKIPVVYANRCIPYEGFPLLYPDLVKASKIGTEHLIKKKKENIAFMHKPLPKHLLKYFLDGYRQATNSGQEPMLIEIPDDKNVIKDFVPKLIEHQINGVFVLDEKSAVYLTKAFAKSNIQIPGDISVLSLGNSLISEISTPELTCVDLQNWVLGQKSAEIILNQISNKKFEDVTVVEPFIVERESA</sequence>
<dbReference type="InterPro" id="IPR000843">
    <property type="entry name" value="HTH_LacI"/>
</dbReference>
<dbReference type="Pfam" id="PF00532">
    <property type="entry name" value="Peripla_BP_1"/>
    <property type="match status" value="1"/>
</dbReference>
<dbReference type="CDD" id="cd06267">
    <property type="entry name" value="PBP1_LacI_sugar_binding-like"/>
    <property type="match status" value="1"/>
</dbReference>
<reference evidence="5 6" key="1">
    <citation type="submission" date="2020-11" db="EMBL/GenBank/DDBJ databases">
        <title>Taxonomic evaluation of the Bacillus sporothermodurans group of bacteria based on whole genome sequences.</title>
        <authorList>
            <person name="Fiedler G."/>
            <person name="Herbstmann A.-D."/>
            <person name="Doll E."/>
            <person name="Wenning M."/>
            <person name="Brinks E."/>
            <person name="Kabisch J."/>
            <person name="Breitenwieser F."/>
            <person name="Lappann M."/>
            <person name="Boehnlein C."/>
            <person name="Franz C."/>
        </authorList>
    </citation>
    <scope>NUCLEOTIDE SEQUENCE [LARGE SCALE GENOMIC DNA]</scope>
    <source>
        <strain evidence="5 6">JCM 19841</strain>
    </source>
</reference>
<dbReference type="GO" id="GO:0003677">
    <property type="term" value="F:DNA binding"/>
    <property type="evidence" value="ECO:0007669"/>
    <property type="project" value="UniProtKB-KW"/>
</dbReference>
<dbReference type="SUPFAM" id="SSF53822">
    <property type="entry name" value="Periplasmic binding protein-like I"/>
    <property type="match status" value="1"/>
</dbReference>
<dbReference type="RefSeq" id="WP_202778410.1">
    <property type="nucleotide sequence ID" value="NZ_CP065425.1"/>
</dbReference>
<keyword evidence="2 5" id="KW-0238">DNA-binding</keyword>
<evidence type="ECO:0000256" key="1">
    <source>
        <dbReference type="ARBA" id="ARBA00023015"/>
    </source>
</evidence>
<dbReference type="InterPro" id="IPR028082">
    <property type="entry name" value="Peripla_BP_I"/>
</dbReference>
<evidence type="ECO:0000313" key="5">
    <source>
        <dbReference type="EMBL" id="QQZ09401.1"/>
    </source>
</evidence>
<dbReference type="InterPro" id="IPR001761">
    <property type="entry name" value="Peripla_BP/Lac1_sug-bd_dom"/>
</dbReference>
<dbReference type="CDD" id="cd01392">
    <property type="entry name" value="HTH_LacI"/>
    <property type="match status" value="1"/>
</dbReference>
<dbReference type="InterPro" id="IPR010982">
    <property type="entry name" value="Lambda_DNA-bd_dom_sf"/>
</dbReference>
<keyword evidence="6" id="KW-1185">Reference proteome</keyword>
<gene>
    <name evidence="5" type="ORF">I5776_21020</name>
</gene>
<accession>A0ABX7E2D8</accession>
<dbReference type="PROSITE" id="PS00356">
    <property type="entry name" value="HTH_LACI_1"/>
    <property type="match status" value="1"/>
</dbReference>
<feature type="domain" description="HTH lacI-type" evidence="4">
    <location>
        <begin position="2"/>
        <end position="56"/>
    </location>
</feature>
<dbReference type="PANTHER" id="PTHR30146:SF154">
    <property type="entry name" value="TRANSCRIPTION REGULATOR, MEMBER OF GALR FAMILY"/>
    <property type="match status" value="1"/>
</dbReference>
<dbReference type="Gene3D" id="3.40.50.2300">
    <property type="match status" value="2"/>
</dbReference>
<evidence type="ECO:0000256" key="3">
    <source>
        <dbReference type="ARBA" id="ARBA00023163"/>
    </source>
</evidence>
<keyword evidence="1" id="KW-0805">Transcription regulation</keyword>
<evidence type="ECO:0000259" key="4">
    <source>
        <dbReference type="PROSITE" id="PS50932"/>
    </source>
</evidence>
<keyword evidence="3" id="KW-0804">Transcription</keyword>
<dbReference type="EMBL" id="CP065425">
    <property type="protein sequence ID" value="QQZ09401.1"/>
    <property type="molecule type" value="Genomic_DNA"/>
</dbReference>
<dbReference type="SMART" id="SM00354">
    <property type="entry name" value="HTH_LACI"/>
    <property type="match status" value="1"/>
</dbReference>
<dbReference type="Gene3D" id="1.10.260.40">
    <property type="entry name" value="lambda repressor-like DNA-binding domains"/>
    <property type="match status" value="1"/>
</dbReference>
<dbReference type="PROSITE" id="PS50932">
    <property type="entry name" value="HTH_LACI_2"/>
    <property type="match status" value="1"/>
</dbReference>
<protein>
    <submittedName>
        <fullName evidence="5">LacI family DNA-binding transcriptional regulator</fullName>
    </submittedName>
</protein>
<dbReference type="SUPFAM" id="SSF47413">
    <property type="entry name" value="lambda repressor-like DNA-binding domains"/>
    <property type="match status" value="1"/>
</dbReference>
<dbReference type="PANTHER" id="PTHR30146">
    <property type="entry name" value="LACI-RELATED TRANSCRIPTIONAL REPRESSOR"/>
    <property type="match status" value="1"/>
</dbReference>
<dbReference type="Proteomes" id="UP000595691">
    <property type="component" value="Chromosome"/>
</dbReference>
<dbReference type="Pfam" id="PF00356">
    <property type="entry name" value="LacI"/>
    <property type="match status" value="1"/>
</dbReference>